<dbReference type="EMBL" id="FN653114">
    <property type="protein sequence ID" value="CBY25131.1"/>
    <property type="molecule type" value="Genomic_DNA"/>
</dbReference>
<evidence type="ECO:0000313" key="3">
    <source>
        <dbReference type="Proteomes" id="UP000001307"/>
    </source>
</evidence>
<evidence type="ECO:0000256" key="1">
    <source>
        <dbReference type="SAM" id="Phobius"/>
    </source>
</evidence>
<gene>
    <name evidence="2" type="ORF">GSOID_T00018173001</name>
</gene>
<name>E4XR56_OIKDI</name>
<dbReference type="InParanoid" id="E4XR56"/>
<protein>
    <submittedName>
        <fullName evidence="2">Uncharacterized protein</fullName>
    </submittedName>
</protein>
<accession>E4XR56</accession>
<keyword evidence="1" id="KW-0812">Transmembrane</keyword>
<organism evidence="2">
    <name type="scientific">Oikopleura dioica</name>
    <name type="common">Tunicate</name>
    <dbReference type="NCBI Taxonomy" id="34765"/>
    <lineage>
        <taxon>Eukaryota</taxon>
        <taxon>Metazoa</taxon>
        <taxon>Chordata</taxon>
        <taxon>Tunicata</taxon>
        <taxon>Appendicularia</taxon>
        <taxon>Copelata</taxon>
        <taxon>Oikopleuridae</taxon>
        <taxon>Oikopleura</taxon>
    </lineage>
</organism>
<dbReference type="Proteomes" id="UP000001307">
    <property type="component" value="Unassembled WGS sequence"/>
</dbReference>
<sequence>MSVTNVNFWNFENIYQITLLTFCAGIFILSCYLRRKKKPKIAMTICKQQIKNGDTVFIFERDELKSKACNKIVLCEFCHSKSPFKDNPHWRKVTAQGNVFYCMCGLRDKWNKKVGIHRICTHHKLAIRDRLQGKCQYLIVGNLKIPISPDGIPMVNLATAISKIEDEINEEFDEDLEKGSKKEDCQENQKNKPTGLLMMFAWSRIPKIAGDNYWPAGCMDTVQADYRELAIIILCTWSSIN</sequence>
<feature type="transmembrane region" description="Helical" evidence="1">
    <location>
        <begin position="14"/>
        <end position="33"/>
    </location>
</feature>
<keyword evidence="1" id="KW-1133">Transmembrane helix</keyword>
<dbReference type="AlphaFoldDB" id="E4XR56"/>
<evidence type="ECO:0000313" key="2">
    <source>
        <dbReference type="EMBL" id="CBY25131.1"/>
    </source>
</evidence>
<proteinExistence type="predicted"/>
<keyword evidence="1" id="KW-0472">Membrane</keyword>
<keyword evidence="3" id="KW-1185">Reference proteome</keyword>
<reference evidence="2" key="1">
    <citation type="journal article" date="2010" name="Science">
        <title>Plasticity of animal genome architecture unmasked by rapid evolution of a pelagic tunicate.</title>
        <authorList>
            <person name="Denoeud F."/>
            <person name="Henriet S."/>
            <person name="Mungpakdee S."/>
            <person name="Aury J.M."/>
            <person name="Da Silva C."/>
            <person name="Brinkmann H."/>
            <person name="Mikhaleva J."/>
            <person name="Olsen L.C."/>
            <person name="Jubin C."/>
            <person name="Canestro C."/>
            <person name="Bouquet J.M."/>
            <person name="Danks G."/>
            <person name="Poulain J."/>
            <person name="Campsteijn C."/>
            <person name="Adamski M."/>
            <person name="Cross I."/>
            <person name="Yadetie F."/>
            <person name="Muffato M."/>
            <person name="Louis A."/>
            <person name="Butcher S."/>
            <person name="Tsagkogeorga G."/>
            <person name="Konrad A."/>
            <person name="Singh S."/>
            <person name="Jensen M.F."/>
            <person name="Cong E.H."/>
            <person name="Eikeseth-Otteraa H."/>
            <person name="Noel B."/>
            <person name="Anthouard V."/>
            <person name="Porcel B.M."/>
            <person name="Kachouri-Lafond R."/>
            <person name="Nishino A."/>
            <person name="Ugolini M."/>
            <person name="Chourrout P."/>
            <person name="Nishida H."/>
            <person name="Aasland R."/>
            <person name="Huzurbazar S."/>
            <person name="Westhof E."/>
            <person name="Delsuc F."/>
            <person name="Lehrach H."/>
            <person name="Reinhardt R."/>
            <person name="Weissenbach J."/>
            <person name="Roy S.W."/>
            <person name="Artiguenave F."/>
            <person name="Postlethwait J.H."/>
            <person name="Manak J.R."/>
            <person name="Thompson E.M."/>
            <person name="Jaillon O."/>
            <person name="Du Pasquier L."/>
            <person name="Boudinot P."/>
            <person name="Liberles D.A."/>
            <person name="Volff J.N."/>
            <person name="Philippe H."/>
            <person name="Lenhard B."/>
            <person name="Roest Crollius H."/>
            <person name="Wincker P."/>
            <person name="Chourrout D."/>
        </authorList>
    </citation>
    <scope>NUCLEOTIDE SEQUENCE [LARGE SCALE GENOMIC DNA]</scope>
</reference>
<dbReference type="OrthoDB" id="10505623at2759"/>